<accession>A0A0H1BHN7</accession>
<dbReference type="EMBL" id="LDEV01002545">
    <property type="protein sequence ID" value="KLJ08696.1"/>
    <property type="molecule type" value="Genomic_DNA"/>
</dbReference>
<evidence type="ECO:0000313" key="2">
    <source>
        <dbReference type="Proteomes" id="UP000053573"/>
    </source>
</evidence>
<gene>
    <name evidence="1" type="ORF">EMPG_15850</name>
</gene>
<reference evidence="2" key="1">
    <citation type="journal article" date="2015" name="PLoS Genet.">
        <title>The dynamic genome and transcriptome of the human fungal pathogen Blastomyces and close relative Emmonsia.</title>
        <authorList>
            <person name="Munoz J.F."/>
            <person name="Gauthier G.M."/>
            <person name="Desjardins C.A."/>
            <person name="Gallo J.E."/>
            <person name="Holder J."/>
            <person name="Sullivan T.D."/>
            <person name="Marty A.J."/>
            <person name="Carmen J.C."/>
            <person name="Chen Z."/>
            <person name="Ding L."/>
            <person name="Gujja S."/>
            <person name="Magrini V."/>
            <person name="Misas E."/>
            <person name="Mitreva M."/>
            <person name="Priest M."/>
            <person name="Saif S."/>
            <person name="Whiston E.A."/>
            <person name="Young S."/>
            <person name="Zeng Q."/>
            <person name="Goldman W.E."/>
            <person name="Mardis E.R."/>
            <person name="Taylor J.W."/>
            <person name="McEwen J.G."/>
            <person name="Clay O.K."/>
            <person name="Klein B.S."/>
            <person name="Cuomo C.A."/>
        </authorList>
    </citation>
    <scope>NUCLEOTIDE SEQUENCE [LARGE SCALE GENOMIC DNA]</scope>
    <source>
        <strain evidence="2">UAMH 139</strain>
    </source>
</reference>
<name>A0A0H1BHN7_9EURO</name>
<organism evidence="1 2">
    <name type="scientific">Blastomyces silverae</name>
    <dbReference type="NCBI Taxonomy" id="2060906"/>
    <lineage>
        <taxon>Eukaryota</taxon>
        <taxon>Fungi</taxon>
        <taxon>Dikarya</taxon>
        <taxon>Ascomycota</taxon>
        <taxon>Pezizomycotina</taxon>
        <taxon>Eurotiomycetes</taxon>
        <taxon>Eurotiomycetidae</taxon>
        <taxon>Onygenales</taxon>
        <taxon>Ajellomycetaceae</taxon>
        <taxon>Blastomyces</taxon>
    </lineage>
</organism>
<dbReference type="AlphaFoldDB" id="A0A0H1BHN7"/>
<comment type="caution">
    <text evidence="1">The sequence shown here is derived from an EMBL/GenBank/DDBJ whole genome shotgun (WGS) entry which is preliminary data.</text>
</comment>
<protein>
    <submittedName>
        <fullName evidence="1">Uncharacterized protein</fullName>
    </submittedName>
</protein>
<proteinExistence type="predicted"/>
<sequence>MNWIMVAATVPRPIRRRVVLRVRLPVSAGGVGIVRRRAWRVGMRSGIRGMGGRGGIRSGSGRGIAIAIGNGERRRSGSGRRKR</sequence>
<dbReference type="Proteomes" id="UP000053573">
    <property type="component" value="Unassembled WGS sequence"/>
</dbReference>
<keyword evidence="2" id="KW-1185">Reference proteome</keyword>
<evidence type="ECO:0000313" key="1">
    <source>
        <dbReference type="EMBL" id="KLJ08696.1"/>
    </source>
</evidence>